<dbReference type="Pfam" id="PF09032">
    <property type="entry name" value="Siah-Interact_N"/>
    <property type="match status" value="1"/>
</dbReference>
<keyword evidence="6" id="KW-0833">Ubl conjugation pathway</keyword>
<dbReference type="PROSITE" id="PS51203">
    <property type="entry name" value="CS"/>
    <property type="match status" value="1"/>
</dbReference>
<feature type="domain" description="SGS" evidence="12">
    <location>
        <begin position="160"/>
        <end position="257"/>
    </location>
</feature>
<comment type="caution">
    <text evidence="14">The sequence shown here is derived from an EMBL/GenBank/DDBJ whole genome shotgun (WGS) entry which is preliminary data.</text>
</comment>
<name>A0A817S129_9BILA</name>
<comment type="function">
    <text evidence="9">May be involved in calcium-dependent ubiquitination and subsequent proteasomal degradation of target proteins. Probably serves as a molecular bridge in ubiquitin E3 complexes. Participates in the ubiquitin-mediated degradation of beta-catenin (CTNNB1).</text>
</comment>
<dbReference type="InterPro" id="IPR037893">
    <property type="entry name" value="CS_CacyBP"/>
</dbReference>
<dbReference type="EMBL" id="CAJNXB010002622">
    <property type="protein sequence ID" value="CAF3264180.1"/>
    <property type="molecule type" value="Genomic_DNA"/>
</dbReference>
<evidence type="ECO:0000256" key="10">
    <source>
        <dbReference type="SAM" id="Coils"/>
    </source>
</evidence>
<evidence type="ECO:0000313" key="17">
    <source>
        <dbReference type="EMBL" id="CAF3638599.1"/>
    </source>
</evidence>
<dbReference type="OrthoDB" id="164025at2759"/>
<evidence type="ECO:0000256" key="6">
    <source>
        <dbReference type="ARBA" id="ARBA00022786"/>
    </source>
</evidence>
<proteinExistence type="predicted"/>
<accession>A0A817S129</accession>
<dbReference type="Proteomes" id="UP000663833">
    <property type="component" value="Unassembled WGS sequence"/>
</dbReference>
<evidence type="ECO:0000256" key="7">
    <source>
        <dbReference type="ARBA" id="ARBA00022990"/>
    </source>
</evidence>
<dbReference type="Pfam" id="PF04969">
    <property type="entry name" value="CS"/>
    <property type="match status" value="1"/>
</dbReference>
<dbReference type="PANTHER" id="PTHR13164">
    <property type="entry name" value="CALICYLIN BINDING PROTEIN"/>
    <property type="match status" value="1"/>
</dbReference>
<feature type="domain" description="CS" evidence="13">
    <location>
        <begin position="81"/>
        <end position="175"/>
    </location>
</feature>
<dbReference type="InterPro" id="IPR052289">
    <property type="entry name" value="Calcyclin-binding_UBL-bridge"/>
</dbReference>
<evidence type="ECO:0000256" key="3">
    <source>
        <dbReference type="ARBA" id="ARBA00015702"/>
    </source>
</evidence>
<sequence>MSLEEQIQEVRIDIDEIKHVIDQITRPRIKQNLELQQRKFEKELIQLQEKLQKQQQQAASQAAEKAASASAVPTVTRSYTKDISVYAWDQTDKFVKIYIQNLDGVGSLPENQIQCSFEKRGFHLQIQNLNNINYSLKRIGLLYEIQPDQSTFKVKKDMIIVSLRKVESKNWECFLQDEKKAPAKPFPKLDNSKDSNESFLNMVEDMYENGDDDTKRAIAKAWVQSREKMNSVDTGSHNRMNSGIVETPDFTFYPPPKKS</sequence>
<dbReference type="FunFam" id="2.60.40.790:FF:000040">
    <property type="entry name" value="Calcyclin binding protein"/>
    <property type="match status" value="1"/>
</dbReference>
<reference evidence="14" key="1">
    <citation type="submission" date="2021-02" db="EMBL/GenBank/DDBJ databases">
        <authorList>
            <person name="Nowell W R."/>
        </authorList>
    </citation>
    <scope>NUCLEOTIDE SEQUENCE</scope>
</reference>
<comment type="subcellular location">
    <subcellularLocation>
        <location evidence="2">Cytoplasm</location>
    </subcellularLocation>
    <subcellularLocation>
        <location evidence="1">Nucleus</location>
    </subcellularLocation>
</comment>
<dbReference type="PROSITE" id="PS51048">
    <property type="entry name" value="SGS"/>
    <property type="match status" value="1"/>
</dbReference>
<dbReference type="GO" id="GO:0031625">
    <property type="term" value="F:ubiquitin protein ligase binding"/>
    <property type="evidence" value="ECO:0007669"/>
    <property type="project" value="InterPro"/>
</dbReference>
<evidence type="ECO:0000256" key="4">
    <source>
        <dbReference type="ARBA" id="ARBA00022490"/>
    </source>
</evidence>
<keyword evidence="7" id="KW-0007">Acetylation</keyword>
<dbReference type="EMBL" id="CAJNYD010000822">
    <property type="protein sequence ID" value="CAF3300329.1"/>
    <property type="molecule type" value="Genomic_DNA"/>
</dbReference>
<dbReference type="AlphaFoldDB" id="A0A817S129"/>
<dbReference type="GO" id="GO:0015631">
    <property type="term" value="F:tubulin binding"/>
    <property type="evidence" value="ECO:0007669"/>
    <property type="project" value="InterPro"/>
</dbReference>
<evidence type="ECO:0000259" key="13">
    <source>
        <dbReference type="PROSITE" id="PS51203"/>
    </source>
</evidence>
<dbReference type="EMBL" id="CAJNYT010002912">
    <property type="protein sequence ID" value="CAF3500669.1"/>
    <property type="molecule type" value="Genomic_DNA"/>
</dbReference>
<evidence type="ECO:0000256" key="1">
    <source>
        <dbReference type="ARBA" id="ARBA00004123"/>
    </source>
</evidence>
<feature type="region of interest" description="Disordered" evidence="11">
    <location>
        <begin position="228"/>
        <end position="259"/>
    </location>
</feature>
<evidence type="ECO:0000256" key="8">
    <source>
        <dbReference type="ARBA" id="ARBA00023242"/>
    </source>
</evidence>
<dbReference type="CDD" id="cd06468">
    <property type="entry name" value="p23_CacyBP"/>
    <property type="match status" value="1"/>
</dbReference>
<dbReference type="EMBL" id="CAJNYU010003121">
    <property type="protein sequence ID" value="CAF3638599.1"/>
    <property type="molecule type" value="Genomic_DNA"/>
</dbReference>
<keyword evidence="4" id="KW-0963">Cytoplasm</keyword>
<dbReference type="Proteomes" id="UP000663872">
    <property type="component" value="Unassembled WGS sequence"/>
</dbReference>
<dbReference type="SUPFAM" id="SSF49764">
    <property type="entry name" value="HSP20-like chaperones"/>
    <property type="match status" value="1"/>
</dbReference>
<evidence type="ECO:0000256" key="2">
    <source>
        <dbReference type="ARBA" id="ARBA00004496"/>
    </source>
</evidence>
<dbReference type="GO" id="GO:0044548">
    <property type="term" value="F:S100 protein binding"/>
    <property type="evidence" value="ECO:0007669"/>
    <property type="project" value="InterPro"/>
</dbReference>
<dbReference type="GO" id="GO:0005737">
    <property type="term" value="C:cytoplasm"/>
    <property type="evidence" value="ECO:0007669"/>
    <property type="project" value="UniProtKB-SubCell"/>
</dbReference>
<dbReference type="Proteomes" id="UP000663869">
    <property type="component" value="Unassembled WGS sequence"/>
</dbReference>
<evidence type="ECO:0000313" key="16">
    <source>
        <dbReference type="EMBL" id="CAF3500669.1"/>
    </source>
</evidence>
<evidence type="ECO:0000256" key="11">
    <source>
        <dbReference type="SAM" id="MobiDB-lite"/>
    </source>
</evidence>
<dbReference type="SUPFAM" id="SSF140106">
    <property type="entry name" value="Calcyclin-binding protein-like"/>
    <property type="match status" value="1"/>
</dbReference>
<keyword evidence="8" id="KW-0539">Nucleus</keyword>
<feature type="coiled-coil region" evidence="10">
    <location>
        <begin position="30"/>
        <end position="64"/>
    </location>
</feature>
<organism evidence="14 19">
    <name type="scientific">Rotaria socialis</name>
    <dbReference type="NCBI Taxonomy" id="392032"/>
    <lineage>
        <taxon>Eukaryota</taxon>
        <taxon>Metazoa</taxon>
        <taxon>Spiralia</taxon>
        <taxon>Gnathifera</taxon>
        <taxon>Rotifera</taxon>
        <taxon>Eurotatoria</taxon>
        <taxon>Bdelloidea</taxon>
        <taxon>Philodinida</taxon>
        <taxon>Philodinidae</taxon>
        <taxon>Rotaria</taxon>
    </lineage>
</organism>
<evidence type="ECO:0000313" key="14">
    <source>
        <dbReference type="EMBL" id="CAF3264180.1"/>
    </source>
</evidence>
<dbReference type="InterPro" id="IPR007699">
    <property type="entry name" value="SGS_dom"/>
</dbReference>
<evidence type="ECO:0000259" key="12">
    <source>
        <dbReference type="PROSITE" id="PS51048"/>
    </source>
</evidence>
<feature type="compositionally biased region" description="Polar residues" evidence="11">
    <location>
        <begin position="231"/>
        <end position="241"/>
    </location>
</feature>
<evidence type="ECO:0000313" key="19">
    <source>
        <dbReference type="Proteomes" id="UP000663825"/>
    </source>
</evidence>
<dbReference type="Proteomes" id="UP000663865">
    <property type="component" value="Unassembled WGS sequence"/>
</dbReference>
<dbReference type="EMBL" id="CAJNYV010006231">
    <property type="protein sequence ID" value="CAF3811691.1"/>
    <property type="molecule type" value="Genomic_DNA"/>
</dbReference>
<evidence type="ECO:0000313" key="18">
    <source>
        <dbReference type="EMBL" id="CAF3811691.1"/>
    </source>
</evidence>
<evidence type="ECO:0000313" key="15">
    <source>
        <dbReference type="EMBL" id="CAF3300329.1"/>
    </source>
</evidence>
<keyword evidence="5" id="KW-0597">Phosphoprotein</keyword>
<dbReference type="PANTHER" id="PTHR13164:SF3">
    <property type="entry name" value="CALCYCLIN-BINDING PROTEIN"/>
    <property type="match status" value="1"/>
</dbReference>
<dbReference type="InterPro" id="IPR015120">
    <property type="entry name" value="Siah-Interact_N"/>
</dbReference>
<dbReference type="Gene3D" id="2.60.40.790">
    <property type="match status" value="1"/>
</dbReference>
<dbReference type="InterPro" id="IPR008978">
    <property type="entry name" value="HSP20-like_chaperone"/>
</dbReference>
<evidence type="ECO:0000256" key="5">
    <source>
        <dbReference type="ARBA" id="ARBA00022553"/>
    </source>
</evidence>
<dbReference type="Proteomes" id="UP000663825">
    <property type="component" value="Unassembled WGS sequence"/>
</dbReference>
<dbReference type="GO" id="GO:0005634">
    <property type="term" value="C:nucleus"/>
    <property type="evidence" value="ECO:0007669"/>
    <property type="project" value="UniProtKB-SubCell"/>
</dbReference>
<dbReference type="InterPro" id="IPR037201">
    <property type="entry name" value="CacyBP_N"/>
</dbReference>
<gene>
    <name evidence="17" type="ORF">FME351_LOCUS23836</name>
    <name evidence="16" type="ORF">GRG538_LOCUS17576</name>
    <name evidence="18" type="ORF">KIK155_LOCUS33031</name>
    <name evidence="15" type="ORF">LUA448_LOCUS8009</name>
    <name evidence="14" type="ORF">TIS948_LOCUS15960</name>
</gene>
<evidence type="ECO:0000256" key="9">
    <source>
        <dbReference type="ARBA" id="ARBA00025145"/>
    </source>
</evidence>
<dbReference type="GO" id="GO:0007507">
    <property type="term" value="P:heart development"/>
    <property type="evidence" value="ECO:0007669"/>
    <property type="project" value="TreeGrafter"/>
</dbReference>
<dbReference type="InterPro" id="IPR007052">
    <property type="entry name" value="CS_dom"/>
</dbReference>
<protein>
    <recommendedName>
        <fullName evidence="3">Calcyclin-binding protein</fullName>
    </recommendedName>
</protein>
<keyword evidence="10" id="KW-0175">Coiled coil</keyword>